<organism evidence="2 3">
    <name type="scientific">Maribellus luteus</name>
    <dbReference type="NCBI Taxonomy" id="2305463"/>
    <lineage>
        <taxon>Bacteria</taxon>
        <taxon>Pseudomonadati</taxon>
        <taxon>Bacteroidota</taxon>
        <taxon>Bacteroidia</taxon>
        <taxon>Marinilabiliales</taxon>
        <taxon>Prolixibacteraceae</taxon>
        <taxon>Maribellus</taxon>
    </lineage>
</organism>
<dbReference type="InterPro" id="IPR053145">
    <property type="entry name" value="AB_hydrolase_Est10"/>
</dbReference>
<sequence length="385" mass="43166">MITGILTIAFSCFADGKNIQQKLRIEKQDDNNQILIAAGKPETKAGLLDDKWEDIDLVINTGETQLGGTLTIPNKLETSSLVIMSSGSGDQDRDETLDGFRVFKIIADHLASKGIASFRYDDRGVGTSTGNFVNSTLEDHVADLESIMDYFKSAEEHQFNEFTLFGHSQGGILAAKVAVGNEAVKKVILMGATAVPLVDVVLYQVRQEYRQTNIPKSIIEANVSAHNKLMRAIEDNRNIKEVLHEFRESTKAILYELSSTEQVADTLKIEKEATAQTNEFEIIYALPSLTSFLYYDPAKDFEKLEVPVLSLFGGLDKQVTIDQNKDRMENALLKSGTDYQLLTFDKANHLFQEAETGNREEYATREKKFVDDFLVEISQWILRTE</sequence>
<dbReference type="AlphaFoldDB" id="A0A399SXL6"/>
<evidence type="ECO:0000259" key="1">
    <source>
        <dbReference type="Pfam" id="PF12146"/>
    </source>
</evidence>
<dbReference type="PANTHER" id="PTHR43265:SF1">
    <property type="entry name" value="ESTERASE ESTD"/>
    <property type="match status" value="1"/>
</dbReference>
<name>A0A399SXL6_9BACT</name>
<dbReference type="OrthoDB" id="9809549at2"/>
<dbReference type="InterPro" id="IPR022742">
    <property type="entry name" value="Hydrolase_4"/>
</dbReference>
<gene>
    <name evidence="2" type="ORF">D1614_15075</name>
</gene>
<dbReference type="GO" id="GO:0052689">
    <property type="term" value="F:carboxylic ester hydrolase activity"/>
    <property type="evidence" value="ECO:0007669"/>
    <property type="project" value="TreeGrafter"/>
</dbReference>
<comment type="caution">
    <text evidence="2">The sequence shown here is derived from an EMBL/GenBank/DDBJ whole genome shotgun (WGS) entry which is preliminary data.</text>
</comment>
<dbReference type="Proteomes" id="UP000265926">
    <property type="component" value="Unassembled WGS sequence"/>
</dbReference>
<proteinExistence type="predicted"/>
<reference evidence="2 3" key="1">
    <citation type="submission" date="2018-08" db="EMBL/GenBank/DDBJ databases">
        <title>Pallidiluteibacterium maritimus gen. nov., sp. nov., isolated from coastal sediment.</title>
        <authorList>
            <person name="Zhou L.Y."/>
        </authorList>
    </citation>
    <scope>NUCLEOTIDE SEQUENCE [LARGE SCALE GENOMIC DNA]</scope>
    <source>
        <strain evidence="2 3">XSD2</strain>
    </source>
</reference>
<evidence type="ECO:0000313" key="3">
    <source>
        <dbReference type="Proteomes" id="UP000265926"/>
    </source>
</evidence>
<evidence type="ECO:0000313" key="2">
    <source>
        <dbReference type="EMBL" id="RIJ47474.1"/>
    </source>
</evidence>
<dbReference type="Gene3D" id="3.40.50.1820">
    <property type="entry name" value="alpha/beta hydrolase"/>
    <property type="match status" value="1"/>
</dbReference>
<accession>A0A399SXL6</accession>
<feature type="domain" description="Serine aminopeptidase S33" evidence="1">
    <location>
        <begin position="103"/>
        <end position="349"/>
    </location>
</feature>
<dbReference type="Pfam" id="PF12146">
    <property type="entry name" value="Hydrolase_4"/>
    <property type="match status" value="1"/>
</dbReference>
<keyword evidence="3" id="KW-1185">Reference proteome</keyword>
<protein>
    <submittedName>
        <fullName evidence="2">Alpha/beta hydrolase</fullName>
    </submittedName>
</protein>
<dbReference type="SUPFAM" id="SSF53474">
    <property type="entry name" value="alpha/beta-Hydrolases"/>
    <property type="match status" value="1"/>
</dbReference>
<keyword evidence="2" id="KW-0378">Hydrolase</keyword>
<dbReference type="PANTHER" id="PTHR43265">
    <property type="entry name" value="ESTERASE ESTD"/>
    <property type="match status" value="1"/>
</dbReference>
<dbReference type="InterPro" id="IPR029058">
    <property type="entry name" value="AB_hydrolase_fold"/>
</dbReference>
<dbReference type="EMBL" id="QWGR01000008">
    <property type="protein sequence ID" value="RIJ47474.1"/>
    <property type="molecule type" value="Genomic_DNA"/>
</dbReference>